<accession>A0A7J7P7D6</accession>
<keyword evidence="4" id="KW-0812">Transmembrane</keyword>
<evidence type="ECO:0000256" key="3">
    <source>
        <dbReference type="ARBA" id="ARBA00022679"/>
    </source>
</evidence>
<proteinExistence type="predicted"/>
<dbReference type="PANTHER" id="PTHR13301">
    <property type="entry name" value="X-BOX TRANSCRIPTION FACTOR-RELATED"/>
    <property type="match status" value="1"/>
</dbReference>
<dbReference type="AlphaFoldDB" id="A0A7J7P7D6"/>
<organism evidence="8 9">
    <name type="scientific">Kingdonia uniflora</name>
    <dbReference type="NCBI Taxonomy" id="39325"/>
    <lineage>
        <taxon>Eukaryota</taxon>
        <taxon>Viridiplantae</taxon>
        <taxon>Streptophyta</taxon>
        <taxon>Embryophyta</taxon>
        <taxon>Tracheophyta</taxon>
        <taxon>Spermatophyta</taxon>
        <taxon>Magnoliopsida</taxon>
        <taxon>Ranunculales</taxon>
        <taxon>Circaeasteraceae</taxon>
        <taxon>Kingdonia</taxon>
    </lineage>
</organism>
<dbReference type="InterPro" id="IPR005150">
    <property type="entry name" value="Cellulose_synth"/>
</dbReference>
<evidence type="ECO:0000256" key="7">
    <source>
        <dbReference type="ARBA" id="ARBA00023316"/>
    </source>
</evidence>
<evidence type="ECO:0000256" key="2">
    <source>
        <dbReference type="ARBA" id="ARBA00022676"/>
    </source>
</evidence>
<keyword evidence="6" id="KW-0472">Membrane</keyword>
<comment type="subcellular location">
    <subcellularLocation>
        <location evidence="1">Endomembrane system</location>
    </subcellularLocation>
</comment>
<gene>
    <name evidence="8" type="ORF">GIB67_039602</name>
</gene>
<keyword evidence="5" id="KW-1133">Transmembrane helix</keyword>
<keyword evidence="9" id="KW-1185">Reference proteome</keyword>
<dbReference type="Proteomes" id="UP000541444">
    <property type="component" value="Unassembled WGS sequence"/>
</dbReference>
<keyword evidence="2" id="KW-0328">Glycosyltransferase</keyword>
<dbReference type="GO" id="GO:0012505">
    <property type="term" value="C:endomembrane system"/>
    <property type="evidence" value="ECO:0007669"/>
    <property type="project" value="UniProtKB-SubCell"/>
</dbReference>
<evidence type="ECO:0000256" key="4">
    <source>
        <dbReference type="ARBA" id="ARBA00022692"/>
    </source>
</evidence>
<sequence length="146" mass="16802">MPLDYPTEKLTVYLLDNGGSPVTLNVTRKAFKFAKSWLSCCKEYGIETRCPDAYFSDELLKYQEFKERVDGAGESDDGTCIPQNRLPYIEFNGLLLDLRCGEDTMKSKVRRMVNIFVPTFSKRIFFTRRDDDYAEEKPPPPPSLPP</sequence>
<evidence type="ECO:0000313" key="9">
    <source>
        <dbReference type="Proteomes" id="UP000541444"/>
    </source>
</evidence>
<evidence type="ECO:0000256" key="6">
    <source>
        <dbReference type="ARBA" id="ARBA00023136"/>
    </source>
</evidence>
<dbReference type="GO" id="GO:0016020">
    <property type="term" value="C:membrane"/>
    <property type="evidence" value="ECO:0007669"/>
    <property type="project" value="InterPro"/>
</dbReference>
<dbReference type="GO" id="GO:0016760">
    <property type="term" value="F:cellulose synthase (UDP-forming) activity"/>
    <property type="evidence" value="ECO:0007669"/>
    <property type="project" value="InterPro"/>
</dbReference>
<keyword evidence="3" id="KW-0808">Transferase</keyword>
<comment type="caution">
    <text evidence="8">The sequence shown here is derived from an EMBL/GenBank/DDBJ whole genome shotgun (WGS) entry which is preliminary data.</text>
</comment>
<evidence type="ECO:0000313" key="8">
    <source>
        <dbReference type="EMBL" id="KAF6175054.1"/>
    </source>
</evidence>
<dbReference type="GO" id="GO:0071555">
    <property type="term" value="P:cell wall organization"/>
    <property type="evidence" value="ECO:0007669"/>
    <property type="project" value="UniProtKB-KW"/>
</dbReference>
<name>A0A7J7P7D6_9MAGN</name>
<dbReference type="EMBL" id="JACGCM010000221">
    <property type="protein sequence ID" value="KAF6175054.1"/>
    <property type="molecule type" value="Genomic_DNA"/>
</dbReference>
<evidence type="ECO:0000256" key="1">
    <source>
        <dbReference type="ARBA" id="ARBA00004308"/>
    </source>
</evidence>
<evidence type="ECO:0000256" key="5">
    <source>
        <dbReference type="ARBA" id="ARBA00022989"/>
    </source>
</evidence>
<protein>
    <submittedName>
        <fullName evidence="8">Uncharacterized protein</fullName>
    </submittedName>
</protein>
<dbReference type="OrthoDB" id="72851at2759"/>
<dbReference type="Pfam" id="PF03552">
    <property type="entry name" value="Cellulose_synt"/>
    <property type="match status" value="1"/>
</dbReference>
<reference evidence="8 9" key="1">
    <citation type="journal article" date="2020" name="IScience">
        <title>Genome Sequencing of the Endangered Kingdonia uniflora (Circaeasteraceae, Ranunculales) Reveals Potential Mechanisms of Evolutionary Specialization.</title>
        <authorList>
            <person name="Sun Y."/>
            <person name="Deng T."/>
            <person name="Zhang A."/>
            <person name="Moore M.J."/>
            <person name="Landis J.B."/>
            <person name="Lin N."/>
            <person name="Zhang H."/>
            <person name="Zhang X."/>
            <person name="Huang J."/>
            <person name="Zhang X."/>
            <person name="Sun H."/>
            <person name="Wang H."/>
        </authorList>
    </citation>
    <scope>NUCLEOTIDE SEQUENCE [LARGE SCALE GENOMIC DNA]</scope>
    <source>
        <strain evidence="8">TB1705</strain>
        <tissue evidence="8">Leaf</tissue>
    </source>
</reference>
<keyword evidence="7" id="KW-0961">Cell wall biogenesis/degradation</keyword>
<dbReference type="GO" id="GO:0030244">
    <property type="term" value="P:cellulose biosynthetic process"/>
    <property type="evidence" value="ECO:0007669"/>
    <property type="project" value="InterPro"/>
</dbReference>